<dbReference type="InterPro" id="IPR001810">
    <property type="entry name" value="F-box_dom"/>
</dbReference>
<evidence type="ECO:0000313" key="3">
    <source>
        <dbReference type="Proteomes" id="UP000308652"/>
    </source>
</evidence>
<dbReference type="Proteomes" id="UP000308652">
    <property type="component" value="Unassembled WGS sequence"/>
</dbReference>
<accession>A0A5C3LJT4</accession>
<reference evidence="2 3" key="1">
    <citation type="journal article" date="2019" name="Nat. Ecol. Evol.">
        <title>Megaphylogeny resolves global patterns of mushroom evolution.</title>
        <authorList>
            <person name="Varga T."/>
            <person name="Krizsan K."/>
            <person name="Foldi C."/>
            <person name="Dima B."/>
            <person name="Sanchez-Garcia M."/>
            <person name="Sanchez-Ramirez S."/>
            <person name="Szollosi G.J."/>
            <person name="Szarkandi J.G."/>
            <person name="Papp V."/>
            <person name="Albert L."/>
            <person name="Andreopoulos W."/>
            <person name="Angelini C."/>
            <person name="Antonin V."/>
            <person name="Barry K.W."/>
            <person name="Bougher N.L."/>
            <person name="Buchanan P."/>
            <person name="Buyck B."/>
            <person name="Bense V."/>
            <person name="Catcheside P."/>
            <person name="Chovatia M."/>
            <person name="Cooper J."/>
            <person name="Damon W."/>
            <person name="Desjardin D."/>
            <person name="Finy P."/>
            <person name="Geml J."/>
            <person name="Haridas S."/>
            <person name="Hughes K."/>
            <person name="Justo A."/>
            <person name="Karasinski D."/>
            <person name="Kautmanova I."/>
            <person name="Kiss B."/>
            <person name="Kocsube S."/>
            <person name="Kotiranta H."/>
            <person name="LaButti K.M."/>
            <person name="Lechner B.E."/>
            <person name="Liimatainen K."/>
            <person name="Lipzen A."/>
            <person name="Lukacs Z."/>
            <person name="Mihaltcheva S."/>
            <person name="Morgado L.N."/>
            <person name="Niskanen T."/>
            <person name="Noordeloos M.E."/>
            <person name="Ohm R.A."/>
            <person name="Ortiz-Santana B."/>
            <person name="Ovrebo C."/>
            <person name="Racz N."/>
            <person name="Riley R."/>
            <person name="Savchenko A."/>
            <person name="Shiryaev A."/>
            <person name="Soop K."/>
            <person name="Spirin V."/>
            <person name="Szebenyi C."/>
            <person name="Tomsovsky M."/>
            <person name="Tulloss R.E."/>
            <person name="Uehling J."/>
            <person name="Grigoriev I.V."/>
            <person name="Vagvolgyi C."/>
            <person name="Papp T."/>
            <person name="Martin F.M."/>
            <person name="Miettinen O."/>
            <person name="Hibbett D.S."/>
            <person name="Nagy L.G."/>
        </authorList>
    </citation>
    <scope>NUCLEOTIDE SEQUENCE [LARGE SCALE GENOMIC DNA]</scope>
    <source>
        <strain evidence="2 3">CBS 166.37</strain>
    </source>
</reference>
<dbReference type="AlphaFoldDB" id="A0A5C3LJT4"/>
<dbReference type="InterPro" id="IPR036047">
    <property type="entry name" value="F-box-like_dom_sf"/>
</dbReference>
<organism evidence="2 3">
    <name type="scientific">Crucibulum laeve</name>
    <dbReference type="NCBI Taxonomy" id="68775"/>
    <lineage>
        <taxon>Eukaryota</taxon>
        <taxon>Fungi</taxon>
        <taxon>Dikarya</taxon>
        <taxon>Basidiomycota</taxon>
        <taxon>Agaricomycotina</taxon>
        <taxon>Agaricomycetes</taxon>
        <taxon>Agaricomycetidae</taxon>
        <taxon>Agaricales</taxon>
        <taxon>Agaricineae</taxon>
        <taxon>Nidulariaceae</taxon>
        <taxon>Crucibulum</taxon>
    </lineage>
</organism>
<dbReference type="SUPFAM" id="SSF81383">
    <property type="entry name" value="F-box domain"/>
    <property type="match status" value="1"/>
</dbReference>
<feature type="domain" description="F-box" evidence="1">
    <location>
        <begin position="13"/>
        <end position="62"/>
    </location>
</feature>
<sequence>MGTATRDSGIMAEPLLTKLPFDILVAIYSLLHPQDLISLSRTSHDIYEMLISDAVGYGWKASRDAHDIPQSPSGSSEWRWAELLFGSDKCQICCVEGMQLENVDFHLSRRVCATCKRLHTIPSKAFSVVFPAYDIRVLNLIAYTRLVNEGSSWQETDKYYWKDDIKRMASIWNQYLSDINDPEVSGAIIRFEELREQRKCFVAAVVQNSKSCYEWAHKASESRRFESNKQKQACREEMLRRFSEMPCWRRFFSTFCGVEVFIREIVQSMDTECFDEDGGHFQLHKKFDILMHRTGWPRLRDIISKRAIRRAKMLCPTIMSRMKILEGLYFKYIRSTYPETWRHIYKIRPSHYDIAQIGVFAKIINSSEEDITEQNFTGAMEMLPELIPRWNKKWKEILCSMVVNGLPDLFGFTFIPTDVVSLALSIFVCDNKECRKSRGPGKQPFFAWEEVSRHKCGFERQVTYTDSLTHFYDKTEIVFSIPAAHCAQQLVALTGRNAITTSATEMDDCQTHFLCGNCPPRFGRDTVYGREVFAWRAAIRHELIENHQTPRWATLNSELGQELNRIESMG</sequence>
<name>A0A5C3LJT4_9AGAR</name>
<dbReference type="EMBL" id="ML213661">
    <property type="protein sequence ID" value="TFK32872.1"/>
    <property type="molecule type" value="Genomic_DNA"/>
</dbReference>
<gene>
    <name evidence="2" type="ORF">BDQ12DRAFT_739133</name>
</gene>
<evidence type="ECO:0000313" key="2">
    <source>
        <dbReference type="EMBL" id="TFK32872.1"/>
    </source>
</evidence>
<proteinExistence type="predicted"/>
<keyword evidence="3" id="KW-1185">Reference proteome</keyword>
<dbReference type="STRING" id="68775.A0A5C3LJT4"/>
<dbReference type="OrthoDB" id="2322499at2759"/>
<dbReference type="PROSITE" id="PS50181">
    <property type="entry name" value="FBOX"/>
    <property type="match status" value="1"/>
</dbReference>
<evidence type="ECO:0000259" key="1">
    <source>
        <dbReference type="PROSITE" id="PS50181"/>
    </source>
</evidence>
<protein>
    <recommendedName>
        <fullName evidence="1">F-box domain-containing protein</fullName>
    </recommendedName>
</protein>